<accession>A0A074XLI9</accession>
<dbReference type="HOGENOM" id="CLU_1906348_0_0_1"/>
<organism evidence="1 2">
    <name type="scientific">Aureobasidium pullulans EXF-150</name>
    <dbReference type="NCBI Taxonomy" id="1043002"/>
    <lineage>
        <taxon>Eukaryota</taxon>
        <taxon>Fungi</taxon>
        <taxon>Dikarya</taxon>
        <taxon>Ascomycota</taxon>
        <taxon>Pezizomycotina</taxon>
        <taxon>Dothideomycetes</taxon>
        <taxon>Dothideomycetidae</taxon>
        <taxon>Dothideales</taxon>
        <taxon>Saccotheciaceae</taxon>
        <taxon>Aureobasidium</taxon>
    </lineage>
</organism>
<keyword evidence="2" id="KW-1185">Reference proteome</keyword>
<dbReference type="Proteomes" id="UP000030706">
    <property type="component" value="Unassembled WGS sequence"/>
</dbReference>
<protein>
    <submittedName>
        <fullName evidence="1">Uncharacterized protein</fullName>
    </submittedName>
</protein>
<sequence>MSLSLYISTLLLKTLSHDHPLTKILHTITSALGEFTRNPKCPETPEWSLYTSAVPKFGLHRTLGRAKCLYQDKSIALWLFRIMNACSPSVQTPGRNDAEWGPTCMRKVVKTHTLALTIKVAKQHFVSQRSEAV</sequence>
<gene>
    <name evidence="1" type="ORF">M438DRAFT_174800</name>
</gene>
<dbReference type="AlphaFoldDB" id="A0A074XLI9"/>
<evidence type="ECO:0000313" key="2">
    <source>
        <dbReference type="Proteomes" id="UP000030706"/>
    </source>
</evidence>
<dbReference type="RefSeq" id="XP_029762540.1">
    <property type="nucleotide sequence ID" value="XM_029899152.1"/>
</dbReference>
<dbReference type="GeneID" id="40741458"/>
<dbReference type="EMBL" id="KL584978">
    <property type="protein sequence ID" value="KEQ86353.1"/>
    <property type="molecule type" value="Genomic_DNA"/>
</dbReference>
<proteinExistence type="predicted"/>
<evidence type="ECO:0000313" key="1">
    <source>
        <dbReference type="EMBL" id="KEQ86353.1"/>
    </source>
</evidence>
<name>A0A074XLI9_AURPU</name>
<reference evidence="1 2" key="1">
    <citation type="journal article" date="2014" name="BMC Genomics">
        <title>Genome sequencing of four Aureobasidium pullulans varieties: biotechnological potential, stress tolerance, and description of new species.</title>
        <authorList>
            <person name="Gostin Ar C."/>
            <person name="Ohm R.A."/>
            <person name="Kogej T."/>
            <person name="Sonjak S."/>
            <person name="Turk M."/>
            <person name="Zajc J."/>
            <person name="Zalar P."/>
            <person name="Grube M."/>
            <person name="Sun H."/>
            <person name="Han J."/>
            <person name="Sharma A."/>
            <person name="Chiniquy J."/>
            <person name="Ngan C.Y."/>
            <person name="Lipzen A."/>
            <person name="Barry K."/>
            <person name="Grigoriev I.V."/>
            <person name="Gunde-Cimerman N."/>
        </authorList>
    </citation>
    <scope>NUCLEOTIDE SEQUENCE [LARGE SCALE GENOMIC DNA]</scope>
    <source>
        <strain evidence="1 2">EXF-150</strain>
    </source>
</reference>